<evidence type="ECO:0000313" key="1">
    <source>
        <dbReference type="EMBL" id="RDL42753.1"/>
    </source>
</evidence>
<dbReference type="OrthoDB" id="6989394at2"/>
<comment type="caution">
    <text evidence="1">The sequence shown here is derived from an EMBL/GenBank/DDBJ whole genome shotgun (WGS) entry which is preliminary data.</text>
</comment>
<protein>
    <submittedName>
        <fullName evidence="1">Uncharacterized protein</fullName>
    </submittedName>
</protein>
<keyword evidence="2" id="KW-1185">Reference proteome</keyword>
<dbReference type="EMBL" id="QKRA01000015">
    <property type="protein sequence ID" value="RDL42753.1"/>
    <property type="molecule type" value="Genomic_DNA"/>
</dbReference>
<reference evidence="1 2" key="1">
    <citation type="submission" date="2018-06" db="EMBL/GenBank/DDBJ databases">
        <title>Marinomonas sp. YLB-05 draft genome sequence.</title>
        <authorList>
            <person name="Yu L."/>
            <person name="Tang X."/>
        </authorList>
    </citation>
    <scope>NUCLEOTIDE SEQUENCE [LARGE SCALE GENOMIC DNA]</scope>
    <source>
        <strain evidence="1 2">YLB-05</strain>
    </source>
</reference>
<dbReference type="AlphaFoldDB" id="A0A370U4R6"/>
<gene>
    <name evidence="1" type="ORF">DN730_18205</name>
</gene>
<dbReference type="RefSeq" id="WP_115469555.1">
    <property type="nucleotide sequence ID" value="NZ_QKRA01000015.1"/>
</dbReference>
<sequence length="139" mass="15920">MCRHQQSFEKLVTSSLDGKCFDDLKDVALAVWHEGFVPSLENLSPRSYREAGYVLDNLRRFNCVPLDKKEELSKAIELLENSATADQVRTTHASVQQVMAKRTRDRLARKWGLDTSLNSLVQELLPYQTRHYDHTASAL</sequence>
<accession>A0A370U4R6</accession>
<name>A0A370U4R6_9GAMM</name>
<evidence type="ECO:0000313" key="2">
    <source>
        <dbReference type="Proteomes" id="UP000254326"/>
    </source>
</evidence>
<proteinExistence type="predicted"/>
<dbReference type="Proteomes" id="UP000254326">
    <property type="component" value="Unassembled WGS sequence"/>
</dbReference>
<organism evidence="1 2">
    <name type="scientific">Marinomonas piezotolerans</name>
    <dbReference type="NCBI Taxonomy" id="2213058"/>
    <lineage>
        <taxon>Bacteria</taxon>
        <taxon>Pseudomonadati</taxon>
        <taxon>Pseudomonadota</taxon>
        <taxon>Gammaproteobacteria</taxon>
        <taxon>Oceanospirillales</taxon>
        <taxon>Oceanospirillaceae</taxon>
        <taxon>Marinomonas</taxon>
    </lineage>
</organism>